<reference evidence="2" key="1">
    <citation type="submission" date="2019-04" db="EMBL/GenBank/DDBJ databases">
        <authorList>
            <person name="Brambilla D."/>
        </authorList>
    </citation>
    <scope>NUCLEOTIDE SEQUENCE</scope>
    <source>
        <strain evidence="2">BAL1</strain>
    </source>
</reference>
<keyword evidence="1" id="KW-0812">Transmembrane</keyword>
<keyword evidence="1" id="KW-1133">Transmembrane helix</keyword>
<accession>A0A486XJ20</accession>
<feature type="transmembrane region" description="Helical" evidence="1">
    <location>
        <begin position="7"/>
        <end position="25"/>
    </location>
</feature>
<gene>
    <name evidence="2" type="ORF">BAL341_565</name>
</gene>
<name>A0A486XJ20_9GAMM</name>
<evidence type="ECO:0000313" key="2">
    <source>
        <dbReference type="EMBL" id="VHO02155.1"/>
    </source>
</evidence>
<evidence type="ECO:0000256" key="1">
    <source>
        <dbReference type="SAM" id="Phobius"/>
    </source>
</evidence>
<dbReference type="EMBL" id="CAAJGR010000054">
    <property type="protein sequence ID" value="VHO02155.1"/>
    <property type="molecule type" value="Genomic_DNA"/>
</dbReference>
<organism evidence="2">
    <name type="scientific">Rheinheimera sp. BAL341</name>
    <dbReference type="NCBI Taxonomy" id="1708203"/>
    <lineage>
        <taxon>Bacteria</taxon>
        <taxon>Pseudomonadati</taxon>
        <taxon>Pseudomonadota</taxon>
        <taxon>Gammaproteobacteria</taxon>
        <taxon>Chromatiales</taxon>
        <taxon>Chromatiaceae</taxon>
        <taxon>Rheinheimera</taxon>
    </lineage>
</organism>
<keyword evidence="1" id="KW-0472">Membrane</keyword>
<protein>
    <recommendedName>
        <fullName evidence="3">Lysozyme inhibitor LprI N-terminal domain-containing protein</fullName>
    </recommendedName>
</protein>
<proteinExistence type="predicted"/>
<sequence>MKFKWKIAVGLALPVNAMLAVWFYLHISNQKAADTITEFYWPDFNFELNCNGTGAKVDVCSDKTLIALDKELAVAYANDSLWRFTQASFGNYDDVCKKSNIRTCLRDLEKRQQRWITRKRDRCSTVDCLTKAYRARISELNGQSEPLASFRLGLSHEPAVCEAMLEILNRTPREQLGACAHYDFSNTPFNPVTTRLTADHWQEFERFYHKKTSKQESYSKHWMTMEQRYHAGLRHLYGMQYQDASKDNVAWLQQVRFPSPRCETQPFGTYEERKRARTERDNKFNSLDVAGELQHAEQYGWMSVIAAPAAGYNGVLHKGQFLRFNDDWYVLNQEGVELMYSPERYVVQKHLVKLLKLNLDKDSYSISGLKLTCGYWYNY</sequence>
<dbReference type="AlphaFoldDB" id="A0A486XJ20"/>
<evidence type="ECO:0008006" key="3">
    <source>
        <dbReference type="Google" id="ProtNLM"/>
    </source>
</evidence>